<dbReference type="InterPro" id="IPR011043">
    <property type="entry name" value="Gal_Oxase/kelch_b-propeller"/>
</dbReference>
<keyword evidence="3" id="KW-1185">Reference proteome</keyword>
<dbReference type="InterPro" id="IPR036047">
    <property type="entry name" value="F-box-like_dom_sf"/>
</dbReference>
<dbReference type="Pfam" id="PF00646">
    <property type="entry name" value="F-box"/>
    <property type="match status" value="1"/>
</dbReference>
<dbReference type="Proteomes" id="UP000694864">
    <property type="component" value="Chromosome 16"/>
</dbReference>
<dbReference type="PANTHER" id="PTHR31672:SF13">
    <property type="entry name" value="F-BOX PROTEIN CPR30-LIKE"/>
    <property type="match status" value="1"/>
</dbReference>
<evidence type="ECO:0000313" key="4">
    <source>
        <dbReference type="RefSeq" id="XP_019093414.1"/>
    </source>
</evidence>
<dbReference type="InterPro" id="IPR001810">
    <property type="entry name" value="F-box_dom"/>
</dbReference>
<proteinExistence type="predicted"/>
<organism evidence="3 4">
    <name type="scientific">Camelina sativa</name>
    <name type="common">False flax</name>
    <name type="synonym">Myagrum sativum</name>
    <dbReference type="NCBI Taxonomy" id="90675"/>
    <lineage>
        <taxon>Eukaryota</taxon>
        <taxon>Viridiplantae</taxon>
        <taxon>Streptophyta</taxon>
        <taxon>Embryophyta</taxon>
        <taxon>Tracheophyta</taxon>
        <taxon>Spermatophyta</taxon>
        <taxon>Magnoliopsida</taxon>
        <taxon>eudicotyledons</taxon>
        <taxon>Gunneridae</taxon>
        <taxon>Pentapetalae</taxon>
        <taxon>rosids</taxon>
        <taxon>malvids</taxon>
        <taxon>Brassicales</taxon>
        <taxon>Brassicaceae</taxon>
        <taxon>Camelineae</taxon>
        <taxon>Camelina</taxon>
    </lineage>
</organism>
<dbReference type="RefSeq" id="XP_019093414.1">
    <property type="nucleotide sequence ID" value="XM_019237869.1"/>
</dbReference>
<dbReference type="SUPFAM" id="SSF50965">
    <property type="entry name" value="Galactose oxidase, central domain"/>
    <property type="match status" value="1"/>
</dbReference>
<evidence type="ECO:0000313" key="3">
    <source>
        <dbReference type="Proteomes" id="UP000694864"/>
    </source>
</evidence>
<protein>
    <submittedName>
        <fullName evidence="4">Probable F-box protein At5g47300</fullName>
    </submittedName>
</protein>
<dbReference type="SUPFAM" id="SSF81383">
    <property type="entry name" value="F-box domain"/>
    <property type="match status" value="1"/>
</dbReference>
<feature type="domain" description="F-box" evidence="1">
    <location>
        <begin position="12"/>
        <end position="44"/>
    </location>
</feature>
<dbReference type="CDD" id="cd22157">
    <property type="entry name" value="F-box_AtFBW1-like"/>
    <property type="match status" value="1"/>
</dbReference>
<name>A0ABM1R326_CAMSA</name>
<reference evidence="4" key="2">
    <citation type="submission" date="2025-08" db="UniProtKB">
        <authorList>
            <consortium name="RefSeq"/>
        </authorList>
    </citation>
    <scope>IDENTIFICATION</scope>
    <source>
        <tissue evidence="4">Leaf</tissue>
    </source>
</reference>
<dbReference type="NCBIfam" id="TIGR01640">
    <property type="entry name" value="F_box_assoc_1"/>
    <property type="match status" value="1"/>
</dbReference>
<accession>A0ABM1R326</accession>
<dbReference type="InterPro" id="IPR050796">
    <property type="entry name" value="SCF_F-box_component"/>
</dbReference>
<reference evidence="3" key="1">
    <citation type="journal article" date="2014" name="Nat. Commun.">
        <title>The emerging biofuel crop Camelina sativa retains a highly undifferentiated hexaploid genome structure.</title>
        <authorList>
            <person name="Kagale S."/>
            <person name="Koh C."/>
            <person name="Nixon J."/>
            <person name="Bollina V."/>
            <person name="Clarke W.E."/>
            <person name="Tuteja R."/>
            <person name="Spillane C."/>
            <person name="Robinson S.J."/>
            <person name="Links M.G."/>
            <person name="Clarke C."/>
            <person name="Higgins E.E."/>
            <person name="Huebert T."/>
            <person name="Sharpe A.G."/>
            <person name="Parkin I.A."/>
        </authorList>
    </citation>
    <scope>NUCLEOTIDE SEQUENCE [LARGE SCALE GENOMIC DNA]</scope>
    <source>
        <strain evidence="3">cv. DH55</strain>
    </source>
</reference>
<feature type="domain" description="F-box associated beta-propeller type 1" evidence="2">
    <location>
        <begin position="124"/>
        <end position="325"/>
    </location>
</feature>
<sequence>MTVMMLEDLWVEDILCRVPAISLKRLRSTCKQWNNLFSNSRFTRMHLEKGAKQFLVLMLKNGRVCSMSVKLHGTKPYVMATCERSLIDPGSSVQEQIVISHVFHCDGLLLCTENDYIMVVWNPYKILSYGYNQDQFEIYDINSNSWRTLDATPNCQLVCEQSGASLKGKTYWIASQGKEEKHPGIFLVSFDYTSEKFERLTGQIPIVMDDQNASLSVVREEKLAVLLKHEYTSKAEVWLTNKIDETKAISWSKVFALDLSPHLEYSHDISFLLYEEKKVLVMCDHSSCKNRVYIVGEDNRFTRQSFGDEDAWPFLFNYVPSLTQIQQGASGGKRKRGE</sequence>
<dbReference type="InterPro" id="IPR006527">
    <property type="entry name" value="F-box-assoc_dom_typ1"/>
</dbReference>
<dbReference type="Pfam" id="PF07734">
    <property type="entry name" value="FBA_1"/>
    <property type="match status" value="1"/>
</dbReference>
<evidence type="ECO:0000259" key="2">
    <source>
        <dbReference type="Pfam" id="PF07734"/>
    </source>
</evidence>
<evidence type="ECO:0000259" key="1">
    <source>
        <dbReference type="Pfam" id="PF00646"/>
    </source>
</evidence>
<dbReference type="PANTHER" id="PTHR31672">
    <property type="entry name" value="BNACNNG10540D PROTEIN"/>
    <property type="match status" value="1"/>
</dbReference>
<gene>
    <name evidence="4" type="primary">LOC104754123</name>
</gene>
<dbReference type="GeneID" id="104754123"/>
<dbReference type="InterPro" id="IPR017451">
    <property type="entry name" value="F-box-assoc_interact_dom"/>
</dbReference>